<evidence type="ECO:0000256" key="1">
    <source>
        <dbReference type="SAM" id="Phobius"/>
    </source>
</evidence>
<feature type="chain" id="PRO_5047286292" description="Calcium channel YVC1-like C-terminal transmembrane domain-containing protein" evidence="2">
    <location>
        <begin position="24"/>
        <end position="222"/>
    </location>
</feature>
<accession>A0ABR3GEG3</accession>
<dbReference type="PANTHER" id="PTHR35859:SF5">
    <property type="entry name" value="ION TRANSPORT DOMAIN-CONTAINING PROTEIN"/>
    <property type="match status" value="1"/>
</dbReference>
<gene>
    <name evidence="4" type="ORF">Q9L58_006785</name>
</gene>
<proteinExistence type="predicted"/>
<keyword evidence="1" id="KW-0472">Membrane</keyword>
<reference evidence="4 5" key="1">
    <citation type="submission" date="2024-02" db="EMBL/GenBank/DDBJ databases">
        <title>Discinaceae phylogenomics.</title>
        <authorList>
            <person name="Dirks A.C."/>
            <person name="James T.Y."/>
        </authorList>
    </citation>
    <scope>NUCLEOTIDE SEQUENCE [LARGE SCALE GENOMIC DNA]</scope>
    <source>
        <strain evidence="4 5">ACD0624</strain>
    </source>
</reference>
<dbReference type="EMBL" id="JBBBZM010000099">
    <property type="protein sequence ID" value="KAL0634248.1"/>
    <property type="molecule type" value="Genomic_DNA"/>
</dbReference>
<protein>
    <recommendedName>
        <fullName evidence="3">Calcium channel YVC1-like C-terminal transmembrane domain-containing protein</fullName>
    </recommendedName>
</protein>
<dbReference type="Proteomes" id="UP001447188">
    <property type="component" value="Unassembled WGS sequence"/>
</dbReference>
<keyword evidence="1" id="KW-1133">Transmembrane helix</keyword>
<keyword evidence="2" id="KW-0732">Signal</keyword>
<sequence length="222" mass="25010">MLIFITLTNILLITSLISLLSNSLTNMMNNAREEYLFMFSIMVMESSTSNRLVVYYPPLNLLPLILLRPLRLFVSAGRLRKFRIALLKFSHFPFVAAIMLYESLWPENTTRHTVWGPNVSTKKNSLGLRPFNRRPDRFPEWSGRLAGGRLGLGGGAGFQAGAALMSSASSLRLDRYEGESALGDSRAHNRHDGAREDEIQQLRSAIDDLSRKLDEVLAQKRA</sequence>
<evidence type="ECO:0000313" key="4">
    <source>
        <dbReference type="EMBL" id="KAL0634248.1"/>
    </source>
</evidence>
<comment type="caution">
    <text evidence="4">The sequence shown here is derived from an EMBL/GenBank/DDBJ whole genome shotgun (WGS) entry which is preliminary data.</text>
</comment>
<keyword evidence="1" id="KW-0812">Transmembrane</keyword>
<evidence type="ECO:0000259" key="3">
    <source>
        <dbReference type="Pfam" id="PF23317"/>
    </source>
</evidence>
<name>A0ABR3GEG3_9PEZI</name>
<dbReference type="Pfam" id="PF23317">
    <property type="entry name" value="YVC1_C"/>
    <property type="match status" value="1"/>
</dbReference>
<dbReference type="InterPro" id="IPR056336">
    <property type="entry name" value="YVC1_C"/>
</dbReference>
<organism evidence="4 5">
    <name type="scientific">Discina gigas</name>
    <dbReference type="NCBI Taxonomy" id="1032678"/>
    <lineage>
        <taxon>Eukaryota</taxon>
        <taxon>Fungi</taxon>
        <taxon>Dikarya</taxon>
        <taxon>Ascomycota</taxon>
        <taxon>Pezizomycotina</taxon>
        <taxon>Pezizomycetes</taxon>
        <taxon>Pezizales</taxon>
        <taxon>Discinaceae</taxon>
        <taxon>Discina</taxon>
    </lineage>
</organism>
<feature type="signal peptide" evidence="2">
    <location>
        <begin position="1"/>
        <end position="23"/>
    </location>
</feature>
<evidence type="ECO:0000313" key="5">
    <source>
        <dbReference type="Proteomes" id="UP001447188"/>
    </source>
</evidence>
<dbReference type="PANTHER" id="PTHR35859">
    <property type="entry name" value="NONSELECTIVE CATION CHANNEL PROTEIN"/>
    <property type="match status" value="1"/>
</dbReference>
<feature type="transmembrane region" description="Helical" evidence="1">
    <location>
        <begin position="52"/>
        <end position="70"/>
    </location>
</feature>
<dbReference type="InterPro" id="IPR052971">
    <property type="entry name" value="TRP_calcium_channel"/>
</dbReference>
<feature type="domain" description="Calcium channel YVC1-like C-terminal transmembrane" evidence="3">
    <location>
        <begin position="3"/>
        <end position="104"/>
    </location>
</feature>
<evidence type="ECO:0000256" key="2">
    <source>
        <dbReference type="SAM" id="SignalP"/>
    </source>
</evidence>
<keyword evidence="5" id="KW-1185">Reference proteome</keyword>